<dbReference type="EMBL" id="LAZR01000009">
    <property type="protein sequence ID" value="KKO08383.1"/>
    <property type="molecule type" value="Genomic_DNA"/>
</dbReference>
<protein>
    <submittedName>
        <fullName evidence="1">Uncharacterized protein</fullName>
    </submittedName>
</protein>
<proteinExistence type="predicted"/>
<gene>
    <name evidence="1" type="ORF">LCGC14_0043210</name>
</gene>
<name>A0A0F9W7X4_9ZZZZ</name>
<reference evidence="1" key="1">
    <citation type="journal article" date="2015" name="Nature">
        <title>Complex archaea that bridge the gap between prokaryotes and eukaryotes.</title>
        <authorList>
            <person name="Spang A."/>
            <person name="Saw J.H."/>
            <person name="Jorgensen S.L."/>
            <person name="Zaremba-Niedzwiedzka K."/>
            <person name="Martijn J."/>
            <person name="Lind A.E."/>
            <person name="van Eijk R."/>
            <person name="Schleper C."/>
            <person name="Guy L."/>
            <person name="Ettema T.J."/>
        </authorList>
    </citation>
    <scope>NUCLEOTIDE SEQUENCE</scope>
</reference>
<comment type="caution">
    <text evidence="1">The sequence shown here is derived from an EMBL/GenBank/DDBJ whole genome shotgun (WGS) entry which is preliminary data.</text>
</comment>
<sequence>MSDTLMLEATGLDPERLVGLLGLCENQRITGVRQVGNALHLVYDGDMSKGKPITFHPSLMVDTIMEWLGRSKSTNGVYAAPDFGPEPDIDGHCKKGWRIKSGRLMEPIEIHPTWMMFGK</sequence>
<evidence type="ECO:0000313" key="1">
    <source>
        <dbReference type="EMBL" id="KKO08383.1"/>
    </source>
</evidence>
<dbReference type="AlphaFoldDB" id="A0A0F9W7X4"/>
<organism evidence="1">
    <name type="scientific">marine sediment metagenome</name>
    <dbReference type="NCBI Taxonomy" id="412755"/>
    <lineage>
        <taxon>unclassified sequences</taxon>
        <taxon>metagenomes</taxon>
        <taxon>ecological metagenomes</taxon>
    </lineage>
</organism>
<accession>A0A0F9W7X4</accession>